<dbReference type="Gene3D" id="2.60.40.2970">
    <property type="match status" value="1"/>
</dbReference>
<evidence type="ECO:0000256" key="13">
    <source>
        <dbReference type="RuleBase" id="RU361126"/>
    </source>
</evidence>
<evidence type="ECO:0000256" key="4">
    <source>
        <dbReference type="ARBA" id="ARBA00022685"/>
    </source>
</evidence>
<comment type="caution">
    <text evidence="14">The sequence shown here is derived from an EMBL/GenBank/DDBJ whole genome shotgun (WGS) entry which is preliminary data.</text>
</comment>
<evidence type="ECO:0000313" key="15">
    <source>
        <dbReference type="Proteomes" id="UP000005446"/>
    </source>
</evidence>
<dbReference type="GO" id="GO:0046872">
    <property type="term" value="F:metal ion binding"/>
    <property type="evidence" value="ECO:0007669"/>
    <property type="project" value="UniProtKB-KW"/>
</dbReference>
<keyword evidence="5 12" id="KW-0479">Metal-binding</keyword>
<feature type="binding site" evidence="12">
    <location>
        <position position="308"/>
    </location>
    <ligand>
        <name>Zn(2+)</name>
        <dbReference type="ChEBI" id="CHEBI:29105"/>
        <note>catalytic</note>
    </ligand>
</feature>
<dbReference type="GO" id="GO:0004222">
    <property type="term" value="F:metalloendopeptidase activity"/>
    <property type="evidence" value="ECO:0007669"/>
    <property type="project" value="InterPro"/>
</dbReference>
<dbReference type="GO" id="GO:0005576">
    <property type="term" value="C:extracellular region"/>
    <property type="evidence" value="ECO:0007669"/>
    <property type="project" value="UniProtKB-SubCell"/>
</dbReference>
<evidence type="ECO:0000256" key="10">
    <source>
        <dbReference type="ARBA" id="ARBA00023145"/>
    </source>
</evidence>
<proteinExistence type="inferred from homology"/>
<sequence length="357" mass="36643">MRFNLSITAASVLAVANAGVIQRDAAALKVTLSAADASGAVVATVTNTGAVDMNLLTLGTFLDSAPVEKLDVINESNEAVAFKGVLRRVQSGEIAAQHFKSLAAGASLTTTINTAAVHDLTTGTYTVMTEGAIPYALGQSTELSGSAVSFKSNSLPILVDGAAAAIVAKAIPEMTITERTVLQSGCSTAQKTATTNALSRCATLARAAASAASSGSASKFSEYFKTTAAATRSTVAARLTAVATQCGSLTSGKTKYYCTDVYGYCESNVLAYTIPSTNEIVNCPIYYSALTSLTTKCHAQDQTTTTLHEMTHAPGTYSPGTQDNGYGYAAATALTSARAVLNADSYALYANAIYVGC</sequence>
<evidence type="ECO:0000256" key="7">
    <source>
        <dbReference type="ARBA" id="ARBA00022801"/>
    </source>
</evidence>
<evidence type="ECO:0000256" key="5">
    <source>
        <dbReference type="ARBA" id="ARBA00022723"/>
    </source>
</evidence>
<keyword evidence="13" id="KW-0964">Secreted</keyword>
<comment type="similarity">
    <text evidence="2 13">Belongs to the peptidase M35 family.</text>
</comment>
<keyword evidence="15" id="KW-1185">Reference proteome</keyword>
<keyword evidence="8 12" id="KW-0862">Zinc</keyword>
<feature type="active site" evidence="11">
    <location>
        <position position="309"/>
    </location>
</feature>
<evidence type="ECO:0000256" key="1">
    <source>
        <dbReference type="ARBA" id="ARBA00001187"/>
    </source>
</evidence>
<dbReference type="HOGENOM" id="CLU_039313_1_1_1"/>
<reference evidence="14 15" key="1">
    <citation type="journal article" date="2012" name="Eukaryot. Cell">
        <title>Genome sequence of the fungus Glarea lozoyensis: the first genome sequence of a species from the Helotiaceae family.</title>
        <authorList>
            <person name="Youssar L."/>
            <person name="Gruening B.A."/>
            <person name="Erxleben A."/>
            <person name="Guenther S."/>
            <person name="Huettel W."/>
        </authorList>
    </citation>
    <scope>NUCLEOTIDE SEQUENCE [LARGE SCALE GENOMIC DNA]</scope>
    <source>
        <strain evidence="15">ATCC 74030 / MF5533</strain>
    </source>
</reference>
<dbReference type="PRINTS" id="PR00768">
    <property type="entry name" value="DEUTEROLYSIN"/>
</dbReference>
<keyword evidence="4 13" id="KW-0165">Cleavage on pair of basic residues</keyword>
<accession>H0ETF0</accession>
<dbReference type="InterPro" id="IPR024079">
    <property type="entry name" value="MetalloPept_cat_dom_sf"/>
</dbReference>
<keyword evidence="7 13" id="KW-0378">Hydrolase</keyword>
<feature type="binding site" evidence="12">
    <location>
        <position position="312"/>
    </location>
    <ligand>
        <name>Zn(2+)</name>
        <dbReference type="ChEBI" id="CHEBI:29105"/>
        <note>catalytic</note>
    </ligand>
</feature>
<dbReference type="Pfam" id="PF02102">
    <property type="entry name" value="Peptidase_M35"/>
    <property type="match status" value="1"/>
</dbReference>
<dbReference type="InterPro" id="IPR001384">
    <property type="entry name" value="Peptidase_M35"/>
</dbReference>
<dbReference type="CDD" id="cd11008">
    <property type="entry name" value="M35_deuterolysin_like"/>
    <property type="match status" value="1"/>
</dbReference>
<organism evidence="14 15">
    <name type="scientific">Glarea lozoyensis (strain ATCC 74030 / MF5533)</name>
    <dbReference type="NCBI Taxonomy" id="1104152"/>
    <lineage>
        <taxon>Eukaryota</taxon>
        <taxon>Fungi</taxon>
        <taxon>Dikarya</taxon>
        <taxon>Ascomycota</taxon>
        <taxon>Pezizomycotina</taxon>
        <taxon>Leotiomycetes</taxon>
        <taxon>Helotiales</taxon>
        <taxon>Helotiaceae</taxon>
        <taxon>Glarea</taxon>
    </lineage>
</organism>
<dbReference type="EC" id="3.4.24.39" evidence="13"/>
<evidence type="ECO:0000256" key="2">
    <source>
        <dbReference type="ARBA" id="ARBA00010279"/>
    </source>
</evidence>
<dbReference type="Proteomes" id="UP000005446">
    <property type="component" value="Unassembled WGS sequence"/>
</dbReference>
<dbReference type="AlphaFoldDB" id="H0ETF0"/>
<dbReference type="Gene3D" id="3.40.390.10">
    <property type="entry name" value="Collagenase (Catalytic Domain)"/>
    <property type="match status" value="1"/>
</dbReference>
<dbReference type="MEROPS" id="M35.001"/>
<comment type="subcellular location">
    <subcellularLocation>
        <location evidence="13">Secreted</location>
    </subcellularLocation>
</comment>
<comment type="function">
    <text evidence="13">Secreted metalloproteinase that allows assimilation of proteinaceous substrates. Shows high activities on basic nuclear substrates such as histone and protamine.</text>
</comment>
<dbReference type="InParanoid" id="H0ETF0"/>
<comment type="catalytic activity">
    <reaction evidence="1 13">
        <text>Preferential cleavage of bonds with hydrophobic residues in P1'. Also 3-Asn-|-Gln-4 and 8-Gly-|-Ser-9 bonds in insulin B chain.</text>
        <dbReference type="EC" id="3.4.24.39"/>
    </reaction>
</comment>
<evidence type="ECO:0000256" key="8">
    <source>
        <dbReference type="ARBA" id="ARBA00022833"/>
    </source>
</evidence>
<keyword evidence="3 13" id="KW-0645">Protease</keyword>
<feature type="signal peptide" evidence="13">
    <location>
        <begin position="1"/>
        <end position="18"/>
    </location>
</feature>
<evidence type="ECO:0000313" key="14">
    <source>
        <dbReference type="EMBL" id="EHK98245.1"/>
    </source>
</evidence>
<evidence type="ECO:0000256" key="12">
    <source>
        <dbReference type="PIRSR" id="PIRSR601384-2"/>
    </source>
</evidence>
<keyword evidence="10" id="KW-0865">Zymogen</keyword>
<evidence type="ECO:0000256" key="6">
    <source>
        <dbReference type="ARBA" id="ARBA00022729"/>
    </source>
</evidence>
<dbReference type="GO" id="GO:0006508">
    <property type="term" value="P:proteolysis"/>
    <property type="evidence" value="ECO:0007669"/>
    <property type="project" value="UniProtKB-KW"/>
</dbReference>
<dbReference type="SUPFAM" id="SSF55486">
    <property type="entry name" value="Metalloproteases ('zincins'), catalytic domain"/>
    <property type="match status" value="1"/>
</dbReference>
<keyword evidence="6 13" id="KW-0732">Signal</keyword>
<dbReference type="EMBL" id="AGUE01000161">
    <property type="protein sequence ID" value="EHK98245.1"/>
    <property type="molecule type" value="Genomic_DNA"/>
</dbReference>
<gene>
    <name evidence="14" type="ORF">M7I_6012</name>
</gene>
<dbReference type="PANTHER" id="PTHR37016:SF3">
    <property type="entry name" value="NEUTRAL PROTEASE 2-RELATED"/>
    <property type="match status" value="1"/>
</dbReference>
<dbReference type="OrthoDB" id="412874at2759"/>
<evidence type="ECO:0000256" key="9">
    <source>
        <dbReference type="ARBA" id="ARBA00023049"/>
    </source>
</evidence>
<evidence type="ECO:0000256" key="3">
    <source>
        <dbReference type="ARBA" id="ARBA00022670"/>
    </source>
</evidence>
<dbReference type="InterPro" id="IPR050414">
    <property type="entry name" value="Fungal_M35_metalloproteases"/>
</dbReference>
<keyword evidence="9 13" id="KW-0482">Metalloprotease</keyword>
<protein>
    <recommendedName>
        <fullName evidence="13">Neutral protease 2</fullName>
        <ecNumber evidence="13">3.4.24.39</ecNumber>
    </recommendedName>
    <alternativeName>
        <fullName evidence="13">Deuterolysin</fullName>
    </alternativeName>
</protein>
<feature type="chain" id="PRO_5005133299" description="Neutral protease 2" evidence="13">
    <location>
        <begin position="19"/>
        <end position="357"/>
    </location>
</feature>
<comment type="cofactor">
    <cofactor evidence="12 13">
        <name>Zn(2+)</name>
        <dbReference type="ChEBI" id="CHEBI:29105"/>
    </cofactor>
    <text evidence="12 13">Binds 1 zinc ion per subunit.</text>
</comment>
<name>H0ETF0_GLAL7</name>
<feature type="binding site" evidence="12">
    <location>
        <position position="323"/>
    </location>
    <ligand>
        <name>Zn(2+)</name>
        <dbReference type="ChEBI" id="CHEBI:29105"/>
        <note>catalytic</note>
    </ligand>
</feature>
<dbReference type="PANTHER" id="PTHR37016">
    <property type="match status" value="1"/>
</dbReference>
<evidence type="ECO:0000256" key="11">
    <source>
        <dbReference type="PIRSR" id="PIRSR601384-1"/>
    </source>
</evidence>